<keyword evidence="1" id="KW-0677">Repeat</keyword>
<dbReference type="STRING" id="4795.A0A225W1J8"/>
<proteinExistence type="predicted"/>
<gene>
    <name evidence="4" type="ORF">PHMEG_00015393</name>
</gene>
<dbReference type="PROSITE" id="PS50297">
    <property type="entry name" value="ANK_REP_REGION"/>
    <property type="match status" value="4"/>
</dbReference>
<reference evidence="5" key="1">
    <citation type="submission" date="2017-03" db="EMBL/GenBank/DDBJ databases">
        <title>Phytopthora megakarya and P. palmivora, two closely related causual agents of cacao black pod achieved similar genome size and gene model numbers by different mechanisms.</title>
        <authorList>
            <person name="Ali S."/>
            <person name="Shao J."/>
            <person name="Larry D.J."/>
            <person name="Kronmiller B."/>
            <person name="Shen D."/>
            <person name="Strem M.D."/>
            <person name="Melnick R.L."/>
            <person name="Guiltinan M.J."/>
            <person name="Tyler B.M."/>
            <person name="Meinhardt L.W."/>
            <person name="Bailey B.A."/>
        </authorList>
    </citation>
    <scope>NUCLEOTIDE SEQUENCE [LARGE SCALE GENOMIC DNA]</scope>
    <source>
        <strain evidence="5">zdho120</strain>
    </source>
</reference>
<evidence type="ECO:0000256" key="2">
    <source>
        <dbReference type="ARBA" id="ARBA00023043"/>
    </source>
</evidence>
<keyword evidence="5" id="KW-1185">Reference proteome</keyword>
<dbReference type="Pfam" id="PF00023">
    <property type="entry name" value="Ank"/>
    <property type="match status" value="1"/>
</dbReference>
<feature type="repeat" description="ANK" evidence="3">
    <location>
        <begin position="351"/>
        <end position="379"/>
    </location>
</feature>
<dbReference type="AlphaFoldDB" id="A0A225W1J8"/>
<dbReference type="OrthoDB" id="341259at2759"/>
<dbReference type="SUPFAM" id="SSF48403">
    <property type="entry name" value="Ankyrin repeat"/>
    <property type="match status" value="1"/>
</dbReference>
<dbReference type="PRINTS" id="PR01415">
    <property type="entry name" value="ANKYRIN"/>
</dbReference>
<dbReference type="SMART" id="SM00248">
    <property type="entry name" value="ANK"/>
    <property type="match status" value="8"/>
</dbReference>
<sequence length="434" mass="47441">MTALHHACDYPNAFSNDLPRVTSTSPPQYLFDAAHVEEVNALINAGAILDIRRSSDWATPLQCAIRRGHFLVAKTLVDHGAKSGVRWWFHKVKTTLWSRDQTRHSESSFNRVKKKLHRKRGQRDSSFWDTELVTENEPEAAWRSLSRHHETALHLACKSQSLRRLGEVLKGQGDVWVNSRVSSSNMTECTGWTALHIAASSGWQPGLALLIAHGANVELTTTESEEFGTTALHLAAQHGHSSCVSTLLEAGADINACDDLGDSPLLRALRHGRSRIVKLLLRHGAEVERQNEAGLIAESPLSGTSELILGSFDPRTTSALHLAAFFGLLPVVQELVSTSSNLFALDAVDDDGATPLWLAALMGHLEVVDFLAQQGANVHHYVAGASASGCAAEFGHVEVVEYISTSSSGRQWGCRSLTQLTLFGNVRLDRRKSM</sequence>
<name>A0A225W1J8_9STRA</name>
<dbReference type="PANTHER" id="PTHR24198:SF165">
    <property type="entry name" value="ANKYRIN REPEAT-CONTAINING PROTEIN-RELATED"/>
    <property type="match status" value="1"/>
</dbReference>
<evidence type="ECO:0000256" key="1">
    <source>
        <dbReference type="ARBA" id="ARBA00022737"/>
    </source>
</evidence>
<dbReference type="Proteomes" id="UP000198211">
    <property type="component" value="Unassembled WGS sequence"/>
</dbReference>
<dbReference type="InterPro" id="IPR036770">
    <property type="entry name" value="Ankyrin_rpt-contain_sf"/>
</dbReference>
<comment type="caution">
    <text evidence="4">The sequence shown here is derived from an EMBL/GenBank/DDBJ whole genome shotgun (WGS) entry which is preliminary data.</text>
</comment>
<evidence type="ECO:0008006" key="6">
    <source>
        <dbReference type="Google" id="ProtNLM"/>
    </source>
</evidence>
<dbReference type="Gene3D" id="1.25.40.20">
    <property type="entry name" value="Ankyrin repeat-containing domain"/>
    <property type="match status" value="4"/>
</dbReference>
<accession>A0A225W1J8</accession>
<feature type="repeat" description="ANK" evidence="3">
    <location>
        <begin position="260"/>
        <end position="292"/>
    </location>
</feature>
<dbReference type="InterPro" id="IPR002110">
    <property type="entry name" value="Ankyrin_rpt"/>
</dbReference>
<protein>
    <recommendedName>
        <fullName evidence="6">Serine/threonine protein kinase</fullName>
    </recommendedName>
</protein>
<feature type="repeat" description="ANK" evidence="3">
    <location>
        <begin position="227"/>
        <end position="259"/>
    </location>
</feature>
<dbReference type="PROSITE" id="PS50088">
    <property type="entry name" value="ANK_REPEAT"/>
    <property type="match status" value="4"/>
</dbReference>
<dbReference type="Pfam" id="PF12796">
    <property type="entry name" value="Ank_2"/>
    <property type="match status" value="3"/>
</dbReference>
<dbReference type="PANTHER" id="PTHR24198">
    <property type="entry name" value="ANKYRIN REPEAT AND PROTEIN KINASE DOMAIN-CONTAINING PROTEIN"/>
    <property type="match status" value="1"/>
</dbReference>
<keyword evidence="2 3" id="KW-0040">ANK repeat</keyword>
<evidence type="ECO:0000256" key="3">
    <source>
        <dbReference type="PROSITE-ProRule" id="PRU00023"/>
    </source>
</evidence>
<evidence type="ECO:0000313" key="5">
    <source>
        <dbReference type="Proteomes" id="UP000198211"/>
    </source>
</evidence>
<evidence type="ECO:0000313" key="4">
    <source>
        <dbReference type="EMBL" id="OWZ11566.1"/>
    </source>
</evidence>
<dbReference type="EMBL" id="NBNE01002089">
    <property type="protein sequence ID" value="OWZ11566.1"/>
    <property type="molecule type" value="Genomic_DNA"/>
</dbReference>
<organism evidence="4 5">
    <name type="scientific">Phytophthora megakarya</name>
    <dbReference type="NCBI Taxonomy" id="4795"/>
    <lineage>
        <taxon>Eukaryota</taxon>
        <taxon>Sar</taxon>
        <taxon>Stramenopiles</taxon>
        <taxon>Oomycota</taxon>
        <taxon>Peronosporomycetes</taxon>
        <taxon>Peronosporales</taxon>
        <taxon>Peronosporaceae</taxon>
        <taxon>Phytophthora</taxon>
    </lineage>
</organism>
<feature type="repeat" description="ANK" evidence="3">
    <location>
        <begin position="190"/>
        <end position="222"/>
    </location>
</feature>